<dbReference type="InterPro" id="IPR001841">
    <property type="entry name" value="Znf_RING"/>
</dbReference>
<dbReference type="PROSITE" id="PS00518">
    <property type="entry name" value="ZF_RING_1"/>
    <property type="match status" value="1"/>
</dbReference>
<dbReference type="Pfam" id="PF15227">
    <property type="entry name" value="zf-C3HC4_4"/>
    <property type="match status" value="1"/>
</dbReference>
<feature type="compositionally biased region" description="Basic residues" evidence="5">
    <location>
        <begin position="559"/>
        <end position="571"/>
    </location>
</feature>
<evidence type="ECO:0000256" key="4">
    <source>
        <dbReference type="PROSITE-ProRule" id="PRU00175"/>
    </source>
</evidence>
<gene>
    <name evidence="7" type="ORF">THAOC_02689</name>
</gene>
<feature type="region of interest" description="Disordered" evidence="5">
    <location>
        <begin position="247"/>
        <end position="347"/>
    </location>
</feature>
<feature type="compositionally biased region" description="Polar residues" evidence="5">
    <location>
        <begin position="14"/>
        <end position="23"/>
    </location>
</feature>
<dbReference type="EMBL" id="AGNL01002851">
    <property type="protein sequence ID" value="EJK75583.1"/>
    <property type="molecule type" value="Genomic_DNA"/>
</dbReference>
<evidence type="ECO:0000256" key="3">
    <source>
        <dbReference type="ARBA" id="ARBA00022833"/>
    </source>
</evidence>
<proteinExistence type="predicted"/>
<dbReference type="InterPro" id="IPR017907">
    <property type="entry name" value="Znf_RING_CS"/>
</dbReference>
<accession>K0TA34</accession>
<feature type="compositionally biased region" description="Basic and acidic residues" evidence="5">
    <location>
        <begin position="311"/>
        <end position="325"/>
    </location>
</feature>
<name>K0TA34_THAOC</name>
<dbReference type="InterPro" id="IPR013083">
    <property type="entry name" value="Znf_RING/FYVE/PHD"/>
</dbReference>
<keyword evidence="3" id="KW-0862">Zinc</keyword>
<evidence type="ECO:0000256" key="2">
    <source>
        <dbReference type="ARBA" id="ARBA00022771"/>
    </source>
</evidence>
<feature type="domain" description="RING-type" evidence="6">
    <location>
        <begin position="42"/>
        <end position="82"/>
    </location>
</feature>
<dbReference type="Proteomes" id="UP000266841">
    <property type="component" value="Unassembled WGS sequence"/>
</dbReference>
<dbReference type="SUPFAM" id="SSF57850">
    <property type="entry name" value="RING/U-box"/>
    <property type="match status" value="1"/>
</dbReference>
<feature type="compositionally biased region" description="Basic and acidic residues" evidence="5">
    <location>
        <begin position="270"/>
        <end position="279"/>
    </location>
</feature>
<feature type="compositionally biased region" description="Low complexity" evidence="5">
    <location>
        <begin position="172"/>
        <end position="182"/>
    </location>
</feature>
<protein>
    <recommendedName>
        <fullName evidence="6">RING-type domain-containing protein</fullName>
    </recommendedName>
</protein>
<keyword evidence="2 4" id="KW-0863">Zinc-finger</keyword>
<dbReference type="OMA" id="CHICNND"/>
<feature type="compositionally biased region" description="Basic and acidic residues" evidence="5">
    <location>
        <begin position="287"/>
        <end position="303"/>
    </location>
</feature>
<dbReference type="eggNOG" id="ENOG502RUJT">
    <property type="taxonomic scope" value="Eukaryota"/>
</dbReference>
<evidence type="ECO:0000313" key="7">
    <source>
        <dbReference type="EMBL" id="EJK75583.1"/>
    </source>
</evidence>
<evidence type="ECO:0000256" key="1">
    <source>
        <dbReference type="ARBA" id="ARBA00022723"/>
    </source>
</evidence>
<dbReference type="OrthoDB" id="48119at2759"/>
<evidence type="ECO:0000313" key="8">
    <source>
        <dbReference type="Proteomes" id="UP000266841"/>
    </source>
</evidence>
<feature type="compositionally biased region" description="Polar residues" evidence="5">
    <location>
        <begin position="218"/>
        <end position="235"/>
    </location>
</feature>
<comment type="caution">
    <text evidence="7">The sequence shown here is derived from an EMBL/GenBank/DDBJ whole genome shotgun (WGS) entry which is preliminary data.</text>
</comment>
<dbReference type="AlphaFoldDB" id="K0TA34"/>
<dbReference type="GO" id="GO:0008270">
    <property type="term" value="F:zinc ion binding"/>
    <property type="evidence" value="ECO:0007669"/>
    <property type="project" value="UniProtKB-KW"/>
</dbReference>
<feature type="region of interest" description="Disordered" evidence="5">
    <location>
        <begin position="1"/>
        <end position="23"/>
    </location>
</feature>
<dbReference type="Gene3D" id="3.30.40.10">
    <property type="entry name" value="Zinc/RING finger domain, C3HC4 (zinc finger)"/>
    <property type="match status" value="1"/>
</dbReference>
<keyword evidence="1" id="KW-0479">Metal-binding</keyword>
<feature type="region of interest" description="Disordered" evidence="5">
    <location>
        <begin position="559"/>
        <end position="578"/>
    </location>
</feature>
<dbReference type="PROSITE" id="PS50089">
    <property type="entry name" value="ZF_RING_2"/>
    <property type="match status" value="1"/>
</dbReference>
<feature type="compositionally biased region" description="Polar residues" evidence="5">
    <location>
        <begin position="189"/>
        <end position="208"/>
    </location>
</feature>
<feature type="region of interest" description="Disordered" evidence="5">
    <location>
        <begin position="156"/>
        <end position="235"/>
    </location>
</feature>
<keyword evidence="8" id="KW-1185">Reference proteome</keyword>
<organism evidence="7 8">
    <name type="scientific">Thalassiosira oceanica</name>
    <name type="common">Marine diatom</name>
    <dbReference type="NCBI Taxonomy" id="159749"/>
    <lineage>
        <taxon>Eukaryota</taxon>
        <taxon>Sar</taxon>
        <taxon>Stramenopiles</taxon>
        <taxon>Ochrophyta</taxon>
        <taxon>Bacillariophyta</taxon>
        <taxon>Coscinodiscophyceae</taxon>
        <taxon>Thalassiosirophycidae</taxon>
        <taxon>Thalassiosirales</taxon>
        <taxon>Thalassiosiraceae</taxon>
        <taxon>Thalassiosira</taxon>
    </lineage>
</organism>
<reference evidence="7 8" key="1">
    <citation type="journal article" date="2012" name="Genome Biol.">
        <title>Genome and low-iron response of an oceanic diatom adapted to chronic iron limitation.</title>
        <authorList>
            <person name="Lommer M."/>
            <person name="Specht M."/>
            <person name="Roy A.S."/>
            <person name="Kraemer L."/>
            <person name="Andreson R."/>
            <person name="Gutowska M.A."/>
            <person name="Wolf J."/>
            <person name="Bergner S.V."/>
            <person name="Schilhabel M.B."/>
            <person name="Klostermeier U.C."/>
            <person name="Beiko R.G."/>
            <person name="Rosenstiel P."/>
            <person name="Hippler M."/>
            <person name="Laroche J."/>
        </authorList>
    </citation>
    <scope>NUCLEOTIDE SEQUENCE [LARGE SCALE GENOMIC DNA]</scope>
    <source>
        <strain evidence="7 8">CCMP1005</strain>
    </source>
</reference>
<evidence type="ECO:0000259" key="6">
    <source>
        <dbReference type="PROSITE" id="PS50089"/>
    </source>
</evidence>
<feature type="region of interest" description="Disordered" evidence="5">
    <location>
        <begin position="467"/>
        <end position="496"/>
    </location>
</feature>
<evidence type="ECO:0000256" key="5">
    <source>
        <dbReference type="SAM" id="MobiDB-lite"/>
    </source>
</evidence>
<dbReference type="SMART" id="SM00184">
    <property type="entry name" value="RING"/>
    <property type="match status" value="1"/>
</dbReference>
<sequence length="645" mass="70243">MQAISDHPPDRPNDNNADASSTAKFSREMRASLDNMRSFLKCHICNNDMENPATLHCGHSFCFDCIADHSTQPGKKGFDCPVFGCGQSITAGKTAGKKSITPNATMAQIMQGLNSLEEKCHRAHDYWYKRQGTTGEGAAAVSGDVKEDNVFTFQMDHRKNDRSGDNGSVGESSHSTASSTSTKPYVCPTRTTMSIDQSLFSTTNAQNISKRESEPTPDFSSSPIPMSNDETQTASQLEKVLASVNKDGAAAEPDAKQPAVKYTATKAKGGCHDDRDGKRKSSSAGDGSKDDGQEKKQPADPRRGRGKKRARDNEKDEEGGGEKPTSKSPRRPRVSFQPRPQVMLLNSSLSLSSKDSRCLRKLKADGMISILRLDETCADEFDSGLDFDAENGRELFLTTLSSDRTNNSISAPLRFYGIGTEKDEEFSMAADGVVAKRSFLFYVAVACGLSMVDIAFVTDMANKRAGNQSHSKYLHPSSLGANQRNRSAKKDDSSAHRIIGGSNYNWYAPQRAYENAVERHAEWLNKEEEETADSVLLPGTDLLGQYSVLLLGEYDPANHSKRATAKRKKQQQHGGRQDCTKGNVTLLLQLCGARVYDVGAVASSKCIRKGLSDKLEALKAITPLRSSNDKATSLADMLATTGDKH</sequence>